<evidence type="ECO:0000256" key="1">
    <source>
        <dbReference type="SAM" id="Phobius"/>
    </source>
</evidence>
<proteinExistence type="predicted"/>
<accession>A0A644V516</accession>
<keyword evidence="1" id="KW-1133">Transmembrane helix</keyword>
<dbReference type="EMBL" id="VSSQ01000213">
    <property type="protein sequence ID" value="MPL85902.1"/>
    <property type="molecule type" value="Genomic_DNA"/>
</dbReference>
<protein>
    <submittedName>
        <fullName evidence="2">Uncharacterized protein</fullName>
    </submittedName>
</protein>
<dbReference type="AlphaFoldDB" id="A0A644V516"/>
<keyword evidence="1" id="KW-0472">Membrane</keyword>
<comment type="caution">
    <text evidence="2">The sequence shown here is derived from an EMBL/GenBank/DDBJ whole genome shotgun (WGS) entry which is preliminary data.</text>
</comment>
<name>A0A644V516_9ZZZZ</name>
<feature type="transmembrane region" description="Helical" evidence="1">
    <location>
        <begin position="45"/>
        <end position="64"/>
    </location>
</feature>
<reference evidence="2" key="1">
    <citation type="submission" date="2019-08" db="EMBL/GenBank/DDBJ databases">
        <authorList>
            <person name="Kucharzyk K."/>
            <person name="Murdoch R.W."/>
            <person name="Higgins S."/>
            <person name="Loffler F."/>
        </authorList>
    </citation>
    <scope>NUCLEOTIDE SEQUENCE</scope>
</reference>
<evidence type="ECO:0000313" key="2">
    <source>
        <dbReference type="EMBL" id="MPL85902.1"/>
    </source>
</evidence>
<sequence length="117" mass="13126">MSLNQVPKVTIIPECKGAGKTPLIISVLVELSGEHLCFPEAGRSLVGLVYYFIVIGGAMFLNGWRHVSVADSEAVNCQVISVFDTNLDIRYFTDGHMYYICVGIFLLKYYSISQWFH</sequence>
<organism evidence="2">
    <name type="scientific">bioreactor metagenome</name>
    <dbReference type="NCBI Taxonomy" id="1076179"/>
    <lineage>
        <taxon>unclassified sequences</taxon>
        <taxon>metagenomes</taxon>
        <taxon>ecological metagenomes</taxon>
    </lineage>
</organism>
<keyword evidence="1" id="KW-0812">Transmembrane</keyword>
<feature type="transmembrane region" description="Helical" evidence="1">
    <location>
        <begin position="96"/>
        <end position="112"/>
    </location>
</feature>
<gene>
    <name evidence="2" type="ORF">SDC9_31877</name>
</gene>